<feature type="compositionally biased region" description="Basic and acidic residues" evidence="1">
    <location>
        <begin position="1"/>
        <end position="14"/>
    </location>
</feature>
<evidence type="ECO:0000313" key="2">
    <source>
        <dbReference type="EMBL" id="KAL3424185.1"/>
    </source>
</evidence>
<protein>
    <submittedName>
        <fullName evidence="2">Uncharacterized protein</fullName>
    </submittedName>
</protein>
<feature type="compositionally biased region" description="Low complexity" evidence="1">
    <location>
        <begin position="198"/>
        <end position="212"/>
    </location>
</feature>
<evidence type="ECO:0000313" key="3">
    <source>
        <dbReference type="Proteomes" id="UP001629113"/>
    </source>
</evidence>
<feature type="compositionally biased region" description="Basic and acidic residues" evidence="1">
    <location>
        <begin position="271"/>
        <end position="288"/>
    </location>
</feature>
<dbReference type="EMBL" id="JBFCZG010000003">
    <property type="protein sequence ID" value="KAL3424185.1"/>
    <property type="molecule type" value="Genomic_DNA"/>
</dbReference>
<reference evidence="2 3" key="1">
    <citation type="submission" date="2024-06" db="EMBL/GenBank/DDBJ databases">
        <title>Complete genome of Phlyctema vagabunda strain 19-DSS-EL-015.</title>
        <authorList>
            <person name="Fiorenzani C."/>
        </authorList>
    </citation>
    <scope>NUCLEOTIDE SEQUENCE [LARGE SCALE GENOMIC DNA]</scope>
    <source>
        <strain evidence="2 3">19-DSS-EL-015</strain>
    </source>
</reference>
<evidence type="ECO:0000256" key="1">
    <source>
        <dbReference type="SAM" id="MobiDB-lite"/>
    </source>
</evidence>
<organism evidence="2 3">
    <name type="scientific">Phlyctema vagabunda</name>
    <dbReference type="NCBI Taxonomy" id="108571"/>
    <lineage>
        <taxon>Eukaryota</taxon>
        <taxon>Fungi</taxon>
        <taxon>Dikarya</taxon>
        <taxon>Ascomycota</taxon>
        <taxon>Pezizomycotina</taxon>
        <taxon>Leotiomycetes</taxon>
        <taxon>Helotiales</taxon>
        <taxon>Dermateaceae</taxon>
        <taxon>Phlyctema</taxon>
    </lineage>
</organism>
<gene>
    <name evidence="2" type="ORF">PVAG01_03466</name>
</gene>
<feature type="region of interest" description="Disordered" evidence="1">
    <location>
        <begin position="1"/>
        <end position="227"/>
    </location>
</feature>
<name>A0ABR4PLH4_9HELO</name>
<sequence length="313" mass="34110">MGLFGKKEKSKKQPEINTISQNHLDIPETTNQHPNSTGSGNNSYNESANSRESGISSNISTAETRVHQQPPRQDKSRTVTTVTTTTTTTTTVVDSDGSTQTQTHPYDPSTDPPPQSQTTYQTTTPVPEVDQVKKEDMPAEPIERGRRNSTSGGRPIPERSPMLDRPSPSPVPQRNPLRDSQNIPPLAVNQPPVPPIPEQLRSPVSPSSPVSSNTNYSRPAATPVSRRENLLHAAKGLHGAGEALRGTVNSKLAHGMRDEVEMEKQRVIREQGLKEMRESGFRDKAGDRLRRRSGSQGLRTGGGGLDRVDEAVV</sequence>
<accession>A0ABR4PLH4</accession>
<dbReference type="Proteomes" id="UP001629113">
    <property type="component" value="Unassembled WGS sequence"/>
</dbReference>
<keyword evidence="3" id="KW-1185">Reference proteome</keyword>
<feature type="compositionally biased region" description="Basic and acidic residues" evidence="1">
    <location>
        <begin position="130"/>
        <end position="146"/>
    </location>
</feature>
<proteinExistence type="predicted"/>
<feature type="compositionally biased region" description="Low complexity" evidence="1">
    <location>
        <begin position="78"/>
        <end position="93"/>
    </location>
</feature>
<feature type="region of interest" description="Disordered" evidence="1">
    <location>
        <begin position="271"/>
        <end position="313"/>
    </location>
</feature>
<comment type="caution">
    <text evidence="2">The sequence shown here is derived from an EMBL/GenBank/DDBJ whole genome shotgun (WGS) entry which is preliminary data.</text>
</comment>
<feature type="compositionally biased region" description="Polar residues" evidence="1">
    <location>
        <begin position="15"/>
        <end position="63"/>
    </location>
</feature>
<feature type="compositionally biased region" description="Low complexity" evidence="1">
    <location>
        <begin position="116"/>
        <end position="125"/>
    </location>
</feature>